<sequence length="88" mass="9816">MHASTFQPLVSHDSEDHYTPPPDKNANSGNQYAVGMLMLRRLYRIFAVLLASRTPRRIGLGCGALLVGKLAAEVVFYYAGRLPSEFYK</sequence>
<gene>
    <name evidence="1" type="ORF">GGI18_006146</name>
</gene>
<name>A0ACC1JRI0_9FUNG</name>
<evidence type="ECO:0000313" key="1">
    <source>
        <dbReference type="EMBL" id="KAJ2765762.1"/>
    </source>
</evidence>
<protein>
    <submittedName>
        <fullName evidence="1">Uncharacterized protein</fullName>
    </submittedName>
</protein>
<reference evidence="1" key="1">
    <citation type="submission" date="2022-07" db="EMBL/GenBank/DDBJ databases">
        <title>Phylogenomic reconstructions and comparative analyses of Kickxellomycotina fungi.</title>
        <authorList>
            <person name="Reynolds N.K."/>
            <person name="Stajich J.E."/>
            <person name="Barry K."/>
            <person name="Grigoriev I.V."/>
            <person name="Crous P."/>
            <person name="Smith M.E."/>
        </authorList>
    </citation>
    <scope>NUCLEOTIDE SEQUENCE</scope>
    <source>
        <strain evidence="1">BCRC 34191</strain>
    </source>
</reference>
<accession>A0ACC1JRI0</accession>
<dbReference type="EMBL" id="JANBUK010003885">
    <property type="protein sequence ID" value="KAJ2765762.1"/>
    <property type="molecule type" value="Genomic_DNA"/>
</dbReference>
<feature type="non-terminal residue" evidence="1">
    <location>
        <position position="88"/>
    </location>
</feature>
<organism evidence="1 2">
    <name type="scientific">Coemansia linderi</name>
    <dbReference type="NCBI Taxonomy" id="2663919"/>
    <lineage>
        <taxon>Eukaryota</taxon>
        <taxon>Fungi</taxon>
        <taxon>Fungi incertae sedis</taxon>
        <taxon>Zoopagomycota</taxon>
        <taxon>Kickxellomycotina</taxon>
        <taxon>Kickxellomycetes</taxon>
        <taxon>Kickxellales</taxon>
        <taxon>Kickxellaceae</taxon>
        <taxon>Coemansia</taxon>
    </lineage>
</organism>
<evidence type="ECO:0000313" key="2">
    <source>
        <dbReference type="Proteomes" id="UP001140066"/>
    </source>
</evidence>
<comment type="caution">
    <text evidence="1">The sequence shown here is derived from an EMBL/GenBank/DDBJ whole genome shotgun (WGS) entry which is preliminary data.</text>
</comment>
<dbReference type="Proteomes" id="UP001140066">
    <property type="component" value="Unassembled WGS sequence"/>
</dbReference>
<proteinExistence type="predicted"/>
<keyword evidence="2" id="KW-1185">Reference proteome</keyword>